<proteinExistence type="predicted"/>
<organism evidence="1 2">
    <name type="scientific">Nocardioides daphniae</name>
    <dbReference type="NCBI Taxonomy" id="402297"/>
    <lineage>
        <taxon>Bacteria</taxon>
        <taxon>Bacillati</taxon>
        <taxon>Actinomycetota</taxon>
        <taxon>Actinomycetes</taxon>
        <taxon>Propionibacteriales</taxon>
        <taxon>Nocardioidaceae</taxon>
        <taxon>Nocardioides</taxon>
    </lineage>
</organism>
<dbReference type="AlphaFoldDB" id="A0A4P7UCV7"/>
<evidence type="ECO:0000313" key="2">
    <source>
        <dbReference type="Proteomes" id="UP000297025"/>
    </source>
</evidence>
<sequence length="70" mass="7619">MQVHLATMGGNERLDGLTDQLRQNWERARAQMDAAASTASSVAGTVLAGHEGAYRDVRRALLDTRTKMSC</sequence>
<dbReference type="EMBL" id="CP038462">
    <property type="protein sequence ID" value="QCC77361.1"/>
    <property type="molecule type" value="Genomic_DNA"/>
</dbReference>
<name>A0A4P7UCV7_9ACTN</name>
<dbReference type="Proteomes" id="UP000297025">
    <property type="component" value="Chromosome"/>
</dbReference>
<protein>
    <submittedName>
        <fullName evidence="1">Uncharacterized protein</fullName>
    </submittedName>
</protein>
<accession>A0A4P7UCV7</accession>
<evidence type="ECO:0000313" key="1">
    <source>
        <dbReference type="EMBL" id="QCC77361.1"/>
    </source>
</evidence>
<gene>
    <name evidence="1" type="ORF">E2C04_09535</name>
</gene>
<dbReference type="KEGG" id="ndp:E2C04_09535"/>
<reference evidence="1 2" key="1">
    <citation type="journal article" date="2008" name="Int. J. Syst. Evol. Microbiol.">
        <title>Nocardioides daphniae sp. nov., isolated from Daphnia cucullata (Crustacea: Cladocera).</title>
        <authorList>
            <person name="Toth E.M."/>
            <person name="Keki Z."/>
            <person name="Homonnay Z.G."/>
            <person name="Borsodi A.K."/>
            <person name="Marialigeti K."/>
            <person name="Schumann P."/>
        </authorList>
    </citation>
    <scope>NUCLEOTIDE SEQUENCE [LARGE SCALE GENOMIC DNA]</scope>
    <source>
        <strain evidence="1 2">JCM 16608</strain>
    </source>
</reference>
<dbReference type="RefSeq" id="WP_135832406.1">
    <property type="nucleotide sequence ID" value="NZ_BMCK01000004.1"/>
</dbReference>